<dbReference type="Gene3D" id="3.10.450.50">
    <property type="match status" value="1"/>
</dbReference>
<keyword evidence="8" id="KW-0539">Nucleus</keyword>
<dbReference type="FunFam" id="3.10.450.50:FF:000004">
    <property type="entry name" value="Nuclear RNA export factor 1"/>
    <property type="match status" value="1"/>
</dbReference>
<evidence type="ECO:0000256" key="1">
    <source>
        <dbReference type="ARBA" id="ARBA00004123"/>
    </source>
</evidence>
<dbReference type="Proteomes" id="UP001107558">
    <property type="component" value="Chromosome 3"/>
</dbReference>
<evidence type="ECO:0000256" key="6">
    <source>
        <dbReference type="ARBA" id="ARBA00022816"/>
    </source>
</evidence>
<evidence type="ECO:0000313" key="13">
    <source>
        <dbReference type="Proteomes" id="UP001107558"/>
    </source>
</evidence>
<comment type="similarity">
    <text evidence="2">Belongs to the NXF family.</text>
</comment>
<organism evidence="12 13">
    <name type="scientific">Polypedilum vanderplanki</name>
    <name type="common">Sleeping chironomid midge</name>
    <dbReference type="NCBI Taxonomy" id="319348"/>
    <lineage>
        <taxon>Eukaryota</taxon>
        <taxon>Metazoa</taxon>
        <taxon>Ecdysozoa</taxon>
        <taxon>Arthropoda</taxon>
        <taxon>Hexapoda</taxon>
        <taxon>Insecta</taxon>
        <taxon>Pterygota</taxon>
        <taxon>Neoptera</taxon>
        <taxon>Endopterygota</taxon>
        <taxon>Diptera</taxon>
        <taxon>Nematocera</taxon>
        <taxon>Chironomoidea</taxon>
        <taxon>Chironomidae</taxon>
        <taxon>Chironominae</taxon>
        <taxon>Polypedilum</taxon>
        <taxon>Polypedilum</taxon>
    </lineage>
</organism>
<dbReference type="Pfam" id="PF24048">
    <property type="entry name" value="LRR_NXF1-5"/>
    <property type="match status" value="1"/>
</dbReference>
<comment type="caution">
    <text evidence="12">The sequence shown here is derived from an EMBL/GenBank/DDBJ whole genome shotgun (WGS) entry which is preliminary data.</text>
</comment>
<dbReference type="PROSITE" id="PS51281">
    <property type="entry name" value="TAP_C"/>
    <property type="match status" value="1"/>
</dbReference>
<dbReference type="SUPFAM" id="SSF46934">
    <property type="entry name" value="UBA-like"/>
    <property type="match status" value="1"/>
</dbReference>
<gene>
    <name evidence="12" type="ORF">PVAND_001195</name>
</gene>
<dbReference type="EMBL" id="JADBJN010000003">
    <property type="protein sequence ID" value="KAG5670967.1"/>
    <property type="molecule type" value="Genomic_DNA"/>
</dbReference>
<keyword evidence="5" id="KW-0677">Repeat</keyword>
<feature type="domain" description="TAP-C" evidence="11">
    <location>
        <begin position="450"/>
        <end position="505"/>
    </location>
</feature>
<keyword evidence="4" id="KW-0433">Leucine-rich repeat</keyword>
<name>A0A9J6BMS2_POLVA</name>
<comment type="subcellular location">
    <subcellularLocation>
        <location evidence="1">Nucleus</location>
    </subcellularLocation>
</comment>
<feature type="domain" description="NTF2" evidence="10">
    <location>
        <begin position="262"/>
        <end position="414"/>
    </location>
</feature>
<feature type="compositionally biased region" description="Basic residues" evidence="9">
    <location>
        <begin position="1"/>
        <end position="30"/>
    </location>
</feature>
<accession>A0A9J6BMS2</accession>
<dbReference type="InterPro" id="IPR030217">
    <property type="entry name" value="NXF_fam"/>
</dbReference>
<dbReference type="SUPFAM" id="SSF54427">
    <property type="entry name" value="NTF2-like"/>
    <property type="match status" value="1"/>
</dbReference>
<dbReference type="PANTHER" id="PTHR10662">
    <property type="entry name" value="NUCLEAR RNA EXPORT FACTOR"/>
    <property type="match status" value="1"/>
</dbReference>
<dbReference type="PANTHER" id="PTHR10662:SF22">
    <property type="entry name" value="NUCLEAR RNA EXPORT FACTOR 1"/>
    <property type="match status" value="1"/>
</dbReference>
<dbReference type="GO" id="GO:0016973">
    <property type="term" value="P:poly(A)+ mRNA export from nucleus"/>
    <property type="evidence" value="ECO:0007669"/>
    <property type="project" value="TreeGrafter"/>
</dbReference>
<dbReference type="InterPro" id="IPR018222">
    <property type="entry name" value="Nuclear_transport_factor_2_euk"/>
</dbReference>
<dbReference type="AlphaFoldDB" id="A0A9J6BMS2"/>
<protein>
    <recommendedName>
        <fullName evidence="14">Nuclear RNA export factor 1-like protein</fullName>
    </recommendedName>
</protein>
<evidence type="ECO:0000256" key="4">
    <source>
        <dbReference type="ARBA" id="ARBA00022614"/>
    </source>
</evidence>
<sequence>MERQNQKFKHHNQKKTGHFRKQKNPQKRKSTLTTNSNHNLFRRNENFKNFQSKARDLANNIKKRRLLNLPNIISHTSSIKVTEEEKEKMKNAMVNRYNFQTKALDLTNFGKNDDLIDFKCELFRQPYLCAAIDIIVNYIPDLEALNLNENNLNLIGRLGSFTNKLPNLKILYLAKNNIAMHSSLNILKNLPLVELSLEGNPFIKDFKNKNEYVAEIRKTFPKLLKLDGKFLDPVINFDLVEERKALPSWKKLYLCNPSGQEIVTKFIQQYFSIYDSDNRQHLLDAYHDNALFSITATYIQSPAQREILTSYQRIGRNLLRKSLTSEIRLSSLKRGKVSVVALLNDLPPTKHDPQSFAVDLTFFTQQMIVLTITGIFKEKKSDPKAEYVRVFQKTLIIVPNSVGGLCIRNEMMHINNATLTQSKKAFKTLIIPKPLSATISSQAELQDEENTKIKMVQALSKQTNMNLEWSKKCLEETNYDYNRACFVFNELYKINKIPQEAFSMLE</sequence>
<dbReference type="GO" id="GO:0003723">
    <property type="term" value="F:RNA binding"/>
    <property type="evidence" value="ECO:0007669"/>
    <property type="project" value="UniProtKB-KW"/>
</dbReference>
<dbReference type="Pfam" id="PF03943">
    <property type="entry name" value="TAP_C"/>
    <property type="match status" value="1"/>
</dbReference>
<dbReference type="Gene3D" id="1.10.8.10">
    <property type="entry name" value="DNA helicase RuvA subunit, C-terminal domain"/>
    <property type="match status" value="1"/>
</dbReference>
<keyword evidence="7" id="KW-0694">RNA-binding</keyword>
<evidence type="ECO:0000256" key="7">
    <source>
        <dbReference type="ARBA" id="ARBA00022884"/>
    </source>
</evidence>
<evidence type="ECO:0000256" key="2">
    <source>
        <dbReference type="ARBA" id="ARBA00009285"/>
    </source>
</evidence>
<dbReference type="InterPro" id="IPR009060">
    <property type="entry name" value="UBA-like_sf"/>
</dbReference>
<dbReference type="FunFam" id="1.10.8.10:FF:000018">
    <property type="entry name" value="Nuclear RNA export factor 1"/>
    <property type="match status" value="1"/>
</dbReference>
<keyword evidence="3" id="KW-0813">Transport</keyword>
<dbReference type="InterPro" id="IPR057125">
    <property type="entry name" value="NXF1/2/3/5-like_LRR"/>
</dbReference>
<dbReference type="GO" id="GO:0005635">
    <property type="term" value="C:nuclear envelope"/>
    <property type="evidence" value="ECO:0007669"/>
    <property type="project" value="UniProtKB-ARBA"/>
</dbReference>
<dbReference type="FunFam" id="3.80.10.10:FF:000384">
    <property type="entry name" value="Nuclear RNA export factor 1"/>
    <property type="match status" value="1"/>
</dbReference>
<evidence type="ECO:0000313" key="12">
    <source>
        <dbReference type="EMBL" id="KAG5670967.1"/>
    </source>
</evidence>
<dbReference type="PROSITE" id="PS50177">
    <property type="entry name" value="NTF2_DOMAIN"/>
    <property type="match status" value="1"/>
</dbReference>
<reference evidence="12" key="1">
    <citation type="submission" date="2021-03" db="EMBL/GenBank/DDBJ databases">
        <title>Chromosome level genome of the anhydrobiotic midge Polypedilum vanderplanki.</title>
        <authorList>
            <person name="Yoshida Y."/>
            <person name="Kikawada T."/>
            <person name="Gusev O."/>
        </authorList>
    </citation>
    <scope>NUCLEOTIDE SEQUENCE</scope>
    <source>
        <strain evidence="12">NIAS01</strain>
        <tissue evidence="12">Whole body or cell culture</tissue>
    </source>
</reference>
<dbReference type="Pfam" id="PF22602">
    <property type="entry name" value="NXF_NTF2"/>
    <property type="match status" value="1"/>
</dbReference>
<dbReference type="SMART" id="SM00804">
    <property type="entry name" value="TAP_C"/>
    <property type="match status" value="1"/>
</dbReference>
<dbReference type="Gene3D" id="3.80.10.10">
    <property type="entry name" value="Ribonuclease Inhibitor"/>
    <property type="match status" value="1"/>
</dbReference>
<evidence type="ECO:0008006" key="14">
    <source>
        <dbReference type="Google" id="ProtNLM"/>
    </source>
</evidence>
<dbReference type="InterPro" id="IPR002075">
    <property type="entry name" value="NTF2_dom"/>
</dbReference>
<evidence type="ECO:0000256" key="9">
    <source>
        <dbReference type="SAM" id="MobiDB-lite"/>
    </source>
</evidence>
<evidence type="ECO:0000256" key="5">
    <source>
        <dbReference type="ARBA" id="ARBA00022737"/>
    </source>
</evidence>
<feature type="region of interest" description="Disordered" evidence="9">
    <location>
        <begin position="1"/>
        <end position="35"/>
    </location>
</feature>
<dbReference type="SUPFAM" id="SSF52058">
    <property type="entry name" value="L domain-like"/>
    <property type="match status" value="1"/>
</dbReference>
<keyword evidence="13" id="KW-1185">Reference proteome</keyword>
<dbReference type="CDD" id="cd14342">
    <property type="entry name" value="UBA_TAP-C"/>
    <property type="match status" value="1"/>
</dbReference>
<evidence type="ECO:0000259" key="11">
    <source>
        <dbReference type="PROSITE" id="PS51281"/>
    </source>
</evidence>
<evidence type="ECO:0000259" key="10">
    <source>
        <dbReference type="PROSITE" id="PS50177"/>
    </source>
</evidence>
<dbReference type="InterPro" id="IPR032675">
    <property type="entry name" value="LRR_dom_sf"/>
</dbReference>
<dbReference type="InterPro" id="IPR005637">
    <property type="entry name" value="TAP_C_dom"/>
</dbReference>
<dbReference type="InterPro" id="IPR032710">
    <property type="entry name" value="NTF2-like_dom_sf"/>
</dbReference>
<proteinExistence type="inferred from homology"/>
<dbReference type="OrthoDB" id="25872at2759"/>
<evidence type="ECO:0000256" key="3">
    <source>
        <dbReference type="ARBA" id="ARBA00022448"/>
    </source>
</evidence>
<keyword evidence="6" id="KW-0509">mRNA transport</keyword>
<dbReference type="GO" id="GO:0005654">
    <property type="term" value="C:nucleoplasm"/>
    <property type="evidence" value="ECO:0007669"/>
    <property type="project" value="UniProtKB-ARBA"/>
</dbReference>
<evidence type="ECO:0000256" key="8">
    <source>
        <dbReference type="ARBA" id="ARBA00023242"/>
    </source>
</evidence>